<dbReference type="OrthoDB" id="8062037at2759"/>
<dbReference type="InterPro" id="IPR001841">
    <property type="entry name" value="Znf_RING"/>
</dbReference>
<keyword evidence="2" id="KW-0479">Metal-binding</keyword>
<dbReference type="InParanoid" id="A0A1Y2E098"/>
<evidence type="ECO:0000256" key="1">
    <source>
        <dbReference type="ARBA" id="ARBA00004906"/>
    </source>
</evidence>
<keyword evidence="4" id="KW-0833">Ubl conjugation pathway</keyword>
<dbReference type="GO" id="GO:0016567">
    <property type="term" value="P:protein ubiquitination"/>
    <property type="evidence" value="ECO:0007669"/>
    <property type="project" value="UniProtKB-UniPathway"/>
</dbReference>
<keyword evidence="10" id="KW-1185">Reference proteome</keyword>
<evidence type="ECO:0000256" key="6">
    <source>
        <dbReference type="PROSITE-ProRule" id="PRU00175"/>
    </source>
</evidence>
<dbReference type="GO" id="GO:0051603">
    <property type="term" value="P:proteolysis involved in protein catabolic process"/>
    <property type="evidence" value="ECO:0007669"/>
    <property type="project" value="UniProtKB-ARBA"/>
</dbReference>
<evidence type="ECO:0000256" key="3">
    <source>
        <dbReference type="ARBA" id="ARBA00022771"/>
    </source>
</evidence>
<evidence type="ECO:0000313" key="9">
    <source>
        <dbReference type="EMBL" id="ORY64952.1"/>
    </source>
</evidence>
<protein>
    <recommendedName>
        <fullName evidence="8">RING-type domain-containing protein</fullName>
    </recommendedName>
</protein>
<feature type="domain" description="RING-type" evidence="8">
    <location>
        <begin position="27"/>
        <end position="77"/>
    </location>
</feature>
<evidence type="ECO:0000313" key="10">
    <source>
        <dbReference type="Proteomes" id="UP000193689"/>
    </source>
</evidence>
<dbReference type="GO" id="GO:0008270">
    <property type="term" value="F:zinc ion binding"/>
    <property type="evidence" value="ECO:0007669"/>
    <property type="project" value="UniProtKB-KW"/>
</dbReference>
<evidence type="ECO:0000256" key="5">
    <source>
        <dbReference type="ARBA" id="ARBA00022833"/>
    </source>
</evidence>
<accession>A0A1Y2E098</accession>
<name>A0A1Y2E098_9PEZI</name>
<dbReference type="SUPFAM" id="SSF57850">
    <property type="entry name" value="RING/U-box"/>
    <property type="match status" value="1"/>
</dbReference>
<evidence type="ECO:0000256" key="2">
    <source>
        <dbReference type="ARBA" id="ARBA00022723"/>
    </source>
</evidence>
<evidence type="ECO:0000259" key="8">
    <source>
        <dbReference type="PROSITE" id="PS50089"/>
    </source>
</evidence>
<evidence type="ECO:0000256" key="7">
    <source>
        <dbReference type="SAM" id="Coils"/>
    </source>
</evidence>
<feature type="coiled-coil region" evidence="7">
    <location>
        <begin position="131"/>
        <end position="171"/>
    </location>
</feature>
<dbReference type="PROSITE" id="PS50089">
    <property type="entry name" value="ZF_RING_2"/>
    <property type="match status" value="1"/>
</dbReference>
<gene>
    <name evidence="9" type="ORF">BCR38DRAFT_187798</name>
</gene>
<sequence>MLPTPDTCFIPHPKTTFIDDNVGYLICQICQSSILGLHDASAKYSDSSPAILCCGHIFSAECLQLWLSYQQCCPVCRKTKYDGCSHPINYRVLFNDNIHRIPKTFPEADICLSCQLKAWEGQKYLQWRRELRHAKKRREKHTTDAEALETMKTAQQKLNQLSRMKHRIRVKVILED</sequence>
<dbReference type="Proteomes" id="UP000193689">
    <property type="component" value="Unassembled WGS sequence"/>
</dbReference>
<dbReference type="InterPro" id="IPR013083">
    <property type="entry name" value="Znf_RING/FYVE/PHD"/>
</dbReference>
<dbReference type="Gene3D" id="3.30.40.10">
    <property type="entry name" value="Zinc/RING finger domain, C3HC4 (zinc finger)"/>
    <property type="match status" value="1"/>
</dbReference>
<organism evidence="9 10">
    <name type="scientific">Pseudomassariella vexata</name>
    <dbReference type="NCBI Taxonomy" id="1141098"/>
    <lineage>
        <taxon>Eukaryota</taxon>
        <taxon>Fungi</taxon>
        <taxon>Dikarya</taxon>
        <taxon>Ascomycota</taxon>
        <taxon>Pezizomycotina</taxon>
        <taxon>Sordariomycetes</taxon>
        <taxon>Xylariomycetidae</taxon>
        <taxon>Amphisphaeriales</taxon>
        <taxon>Pseudomassariaceae</taxon>
        <taxon>Pseudomassariella</taxon>
    </lineage>
</organism>
<dbReference type="Pfam" id="PF12678">
    <property type="entry name" value="zf-rbx1"/>
    <property type="match status" value="1"/>
</dbReference>
<dbReference type="InterPro" id="IPR024766">
    <property type="entry name" value="Znf_RING_H2"/>
</dbReference>
<reference evidence="9 10" key="1">
    <citation type="submission" date="2016-07" db="EMBL/GenBank/DDBJ databases">
        <title>Pervasive Adenine N6-methylation of Active Genes in Fungi.</title>
        <authorList>
            <consortium name="DOE Joint Genome Institute"/>
            <person name="Mondo S.J."/>
            <person name="Dannebaum R.O."/>
            <person name="Kuo R.C."/>
            <person name="Labutti K."/>
            <person name="Haridas S."/>
            <person name="Kuo A."/>
            <person name="Salamov A."/>
            <person name="Ahrendt S.R."/>
            <person name="Lipzen A."/>
            <person name="Sullivan W."/>
            <person name="Andreopoulos W.B."/>
            <person name="Clum A."/>
            <person name="Lindquist E."/>
            <person name="Daum C."/>
            <person name="Ramamoorthy G.K."/>
            <person name="Gryganskyi A."/>
            <person name="Culley D."/>
            <person name="Magnuson J.K."/>
            <person name="James T.Y."/>
            <person name="O'Malley M.A."/>
            <person name="Stajich J.E."/>
            <person name="Spatafora J.W."/>
            <person name="Visel A."/>
            <person name="Grigoriev I.V."/>
        </authorList>
    </citation>
    <scope>NUCLEOTIDE SEQUENCE [LARGE SCALE GENOMIC DNA]</scope>
    <source>
        <strain evidence="9 10">CBS 129021</strain>
    </source>
</reference>
<comment type="caution">
    <text evidence="9">The sequence shown here is derived from an EMBL/GenBank/DDBJ whole genome shotgun (WGS) entry which is preliminary data.</text>
</comment>
<comment type="pathway">
    <text evidence="1">Protein modification; protein ubiquitination.</text>
</comment>
<dbReference type="STRING" id="1141098.A0A1Y2E098"/>
<keyword evidence="5" id="KW-0862">Zinc</keyword>
<dbReference type="RefSeq" id="XP_040716104.1">
    <property type="nucleotide sequence ID" value="XM_040853981.1"/>
</dbReference>
<keyword evidence="7" id="KW-0175">Coiled coil</keyword>
<dbReference type="EMBL" id="MCFJ01000006">
    <property type="protein sequence ID" value="ORY64952.1"/>
    <property type="molecule type" value="Genomic_DNA"/>
</dbReference>
<dbReference type="AlphaFoldDB" id="A0A1Y2E098"/>
<keyword evidence="3 6" id="KW-0863">Zinc-finger</keyword>
<evidence type="ECO:0000256" key="4">
    <source>
        <dbReference type="ARBA" id="ARBA00022786"/>
    </source>
</evidence>
<dbReference type="GeneID" id="63770193"/>
<dbReference type="UniPathway" id="UPA00143"/>
<proteinExistence type="predicted"/>